<dbReference type="GO" id="GO:0046872">
    <property type="term" value="F:metal ion binding"/>
    <property type="evidence" value="ECO:0007669"/>
    <property type="project" value="UniProtKB-KW"/>
</dbReference>
<evidence type="ECO:0000256" key="9">
    <source>
        <dbReference type="ARBA" id="ARBA00022840"/>
    </source>
</evidence>
<dbReference type="PANTHER" id="PTHR34299:SF1">
    <property type="entry name" value="DIACYLGLYCEROL KINASE"/>
    <property type="match status" value="1"/>
</dbReference>
<evidence type="ECO:0000256" key="18">
    <source>
        <dbReference type="PIRSR" id="PIRSR600829-4"/>
    </source>
</evidence>
<evidence type="ECO:0000256" key="4">
    <source>
        <dbReference type="ARBA" id="ARBA00022516"/>
    </source>
</evidence>
<dbReference type="EMBL" id="BMIC01000001">
    <property type="protein sequence ID" value="GFZ76445.1"/>
    <property type="molecule type" value="Genomic_DNA"/>
</dbReference>
<evidence type="ECO:0000256" key="10">
    <source>
        <dbReference type="ARBA" id="ARBA00022989"/>
    </source>
</evidence>
<proteinExistence type="inferred from homology"/>
<evidence type="ECO:0000256" key="17">
    <source>
        <dbReference type="PIRSR" id="PIRSR600829-3"/>
    </source>
</evidence>
<evidence type="ECO:0000256" key="1">
    <source>
        <dbReference type="ARBA" id="ARBA00004651"/>
    </source>
</evidence>
<organism evidence="20 21">
    <name type="scientific">Aquaticitalea lipolytica</name>
    <dbReference type="NCBI Taxonomy" id="1247562"/>
    <lineage>
        <taxon>Bacteria</taxon>
        <taxon>Pseudomonadati</taxon>
        <taxon>Bacteroidota</taxon>
        <taxon>Flavobacteriia</taxon>
        <taxon>Flavobacteriales</taxon>
        <taxon>Flavobacteriaceae</taxon>
        <taxon>Aquaticitalea</taxon>
    </lineage>
</organism>
<comment type="similarity">
    <text evidence="2">Belongs to the bacterial diacylglycerol kinase family.</text>
</comment>
<comment type="caution">
    <text evidence="20">The sequence shown here is derived from an EMBL/GenBank/DDBJ whole genome shotgun (WGS) entry which is preliminary data.</text>
</comment>
<feature type="binding site" evidence="18">
    <location>
        <position position="78"/>
    </location>
    <ligand>
        <name>a divalent metal cation</name>
        <dbReference type="ChEBI" id="CHEBI:60240"/>
    </ligand>
</feature>
<dbReference type="GO" id="GO:0008654">
    <property type="term" value="P:phospholipid biosynthetic process"/>
    <property type="evidence" value="ECO:0007669"/>
    <property type="project" value="UniProtKB-KW"/>
</dbReference>
<accession>A0A8J2TMJ5</accession>
<evidence type="ECO:0000256" key="3">
    <source>
        <dbReference type="ARBA" id="ARBA00022475"/>
    </source>
</evidence>
<evidence type="ECO:0000256" key="6">
    <source>
        <dbReference type="ARBA" id="ARBA00022692"/>
    </source>
</evidence>
<dbReference type="Proteomes" id="UP000598120">
    <property type="component" value="Unassembled WGS sequence"/>
</dbReference>
<name>A0A8J2TMJ5_9FLAO</name>
<keyword evidence="3" id="KW-1003">Cell membrane</keyword>
<keyword evidence="18" id="KW-0479">Metal-binding</keyword>
<feature type="active site" description="Proton acceptor" evidence="15">
    <location>
        <position position="71"/>
    </location>
</feature>
<feature type="transmembrane region" description="Helical" evidence="19">
    <location>
        <begin position="31"/>
        <end position="51"/>
    </location>
</feature>
<dbReference type="GO" id="GO:0005886">
    <property type="term" value="C:plasma membrane"/>
    <property type="evidence" value="ECO:0007669"/>
    <property type="project" value="UniProtKB-SubCell"/>
</dbReference>
<keyword evidence="11" id="KW-0443">Lipid metabolism</keyword>
<evidence type="ECO:0000256" key="15">
    <source>
        <dbReference type="PIRSR" id="PIRSR600829-1"/>
    </source>
</evidence>
<feature type="binding site" evidence="18">
    <location>
        <position position="30"/>
    </location>
    <ligand>
        <name>a divalent metal cation</name>
        <dbReference type="ChEBI" id="CHEBI:60240"/>
    </ligand>
</feature>
<feature type="binding site" evidence="17">
    <location>
        <position position="30"/>
    </location>
    <ligand>
        <name>ATP</name>
        <dbReference type="ChEBI" id="CHEBI:30616"/>
    </ligand>
</feature>
<keyword evidence="14" id="KW-1208">Phospholipid metabolism</keyword>
<evidence type="ECO:0000256" key="7">
    <source>
        <dbReference type="ARBA" id="ARBA00022741"/>
    </source>
</evidence>
<keyword evidence="8 20" id="KW-0418">Kinase</keyword>
<evidence type="ECO:0000256" key="8">
    <source>
        <dbReference type="ARBA" id="ARBA00022777"/>
    </source>
</evidence>
<evidence type="ECO:0000256" key="19">
    <source>
        <dbReference type="SAM" id="Phobius"/>
    </source>
</evidence>
<dbReference type="InterPro" id="IPR036945">
    <property type="entry name" value="DAGK_sf"/>
</dbReference>
<evidence type="ECO:0000256" key="5">
    <source>
        <dbReference type="ARBA" id="ARBA00022679"/>
    </source>
</evidence>
<feature type="binding site" evidence="17">
    <location>
        <begin position="96"/>
        <end position="97"/>
    </location>
    <ligand>
        <name>ATP</name>
        <dbReference type="ChEBI" id="CHEBI:30616"/>
    </ligand>
</feature>
<keyword evidence="6 19" id="KW-0812">Transmembrane</keyword>
<sequence>MTESKDSFLVNRIKSVGWAVKGAIILFKSEASIKVQAVIAILVTIAGFYFNISSTEWLIQVAMIGLVMSIEGVNTAIEYIADFIHPERHNGIGRIKDVAAGAVFIASISAVVVAIIIYYPKIF</sequence>
<keyword evidence="12 19" id="KW-0472">Membrane</keyword>
<evidence type="ECO:0000256" key="2">
    <source>
        <dbReference type="ARBA" id="ARBA00005967"/>
    </source>
</evidence>
<evidence type="ECO:0000256" key="16">
    <source>
        <dbReference type="PIRSR" id="PIRSR600829-2"/>
    </source>
</evidence>
<evidence type="ECO:0000313" key="21">
    <source>
        <dbReference type="Proteomes" id="UP000598120"/>
    </source>
</evidence>
<dbReference type="GO" id="GO:0005524">
    <property type="term" value="F:ATP binding"/>
    <property type="evidence" value="ECO:0007669"/>
    <property type="project" value="UniProtKB-KW"/>
</dbReference>
<feature type="binding site" evidence="16">
    <location>
        <position position="71"/>
    </location>
    <ligand>
        <name>substrate</name>
    </ligand>
</feature>
<comment type="cofactor">
    <cofactor evidence="18">
        <name>Mg(2+)</name>
        <dbReference type="ChEBI" id="CHEBI:18420"/>
    </cofactor>
    <text evidence="18">Mn(2+), Zn(2+), Cd(2+) and Co(2+) support activity to lesser extents.</text>
</comment>
<keyword evidence="7 17" id="KW-0547">Nucleotide-binding</keyword>
<keyword evidence="5" id="KW-0808">Transferase</keyword>
<evidence type="ECO:0000256" key="13">
    <source>
        <dbReference type="ARBA" id="ARBA00023209"/>
    </source>
</evidence>
<evidence type="ECO:0000313" key="20">
    <source>
        <dbReference type="EMBL" id="GFZ76445.1"/>
    </source>
</evidence>
<reference evidence="20 21" key="1">
    <citation type="journal article" date="2014" name="Int. J. Syst. Evol. Microbiol.">
        <title>Complete genome sequence of Corynebacterium casei LMG S-19264T (=DSM 44701T), isolated from a smear-ripened cheese.</title>
        <authorList>
            <consortium name="US DOE Joint Genome Institute (JGI-PGF)"/>
            <person name="Walter F."/>
            <person name="Albersmeier A."/>
            <person name="Kalinowski J."/>
            <person name="Ruckert C."/>
        </authorList>
    </citation>
    <scope>NUCLEOTIDE SEQUENCE [LARGE SCALE GENOMIC DNA]</scope>
    <source>
        <strain evidence="20 21">CGMCC 1.15295</strain>
    </source>
</reference>
<evidence type="ECO:0000256" key="14">
    <source>
        <dbReference type="ARBA" id="ARBA00023264"/>
    </source>
</evidence>
<dbReference type="InterPro" id="IPR000829">
    <property type="entry name" value="DAGK"/>
</dbReference>
<keyword evidence="13" id="KW-0594">Phospholipid biosynthesis</keyword>
<dbReference type="GO" id="GO:0016301">
    <property type="term" value="F:kinase activity"/>
    <property type="evidence" value="ECO:0007669"/>
    <property type="project" value="UniProtKB-KW"/>
</dbReference>
<keyword evidence="4" id="KW-0444">Lipid biosynthesis</keyword>
<dbReference type="AlphaFoldDB" id="A0A8J2TMJ5"/>
<gene>
    <name evidence="20" type="primary">dgkA</name>
    <name evidence="20" type="ORF">GCM10011531_02050</name>
</gene>
<dbReference type="InterPro" id="IPR033717">
    <property type="entry name" value="UDPK"/>
</dbReference>
<keyword evidence="18" id="KW-0460">Magnesium</keyword>
<dbReference type="Pfam" id="PF01219">
    <property type="entry name" value="DAGK_prokar"/>
    <property type="match status" value="1"/>
</dbReference>
<dbReference type="Gene3D" id="1.10.287.3610">
    <property type="match status" value="1"/>
</dbReference>
<evidence type="ECO:0000256" key="11">
    <source>
        <dbReference type="ARBA" id="ARBA00023098"/>
    </source>
</evidence>
<feature type="transmembrane region" description="Helical" evidence="19">
    <location>
        <begin position="98"/>
        <end position="119"/>
    </location>
</feature>
<comment type="subcellular location">
    <subcellularLocation>
        <location evidence="1">Cell membrane</location>
        <topology evidence="1">Multi-pass membrane protein</topology>
    </subcellularLocation>
</comment>
<keyword evidence="9 17" id="KW-0067">ATP-binding</keyword>
<keyword evidence="10 19" id="KW-1133">Transmembrane helix</keyword>
<dbReference type="RefSeq" id="WP_188604479.1">
    <property type="nucleotide sequence ID" value="NZ_BMIC01000001.1"/>
</dbReference>
<feature type="binding site" evidence="17">
    <location>
        <position position="78"/>
    </location>
    <ligand>
        <name>ATP</name>
        <dbReference type="ChEBI" id="CHEBI:30616"/>
    </ligand>
</feature>
<protein>
    <submittedName>
        <fullName evidence="20">Diacylglycerol kinase</fullName>
    </submittedName>
</protein>
<feature type="binding site" evidence="17">
    <location>
        <begin position="87"/>
        <end position="89"/>
    </location>
    <ligand>
        <name>ATP</name>
        <dbReference type="ChEBI" id="CHEBI:30616"/>
    </ligand>
</feature>
<dbReference type="CDD" id="cd14265">
    <property type="entry name" value="UDPK_IM_like"/>
    <property type="match status" value="1"/>
</dbReference>
<dbReference type="PANTHER" id="PTHR34299">
    <property type="entry name" value="DIACYLGLYCEROL KINASE"/>
    <property type="match status" value="1"/>
</dbReference>
<keyword evidence="21" id="KW-1185">Reference proteome</keyword>
<evidence type="ECO:0000256" key="12">
    <source>
        <dbReference type="ARBA" id="ARBA00023136"/>
    </source>
</evidence>